<comment type="caution">
    <text evidence="5">Lacks conserved residue(s) required for the propagation of feature annotation.</text>
</comment>
<feature type="domain" description="EGF-like" evidence="6">
    <location>
        <begin position="150"/>
        <end position="186"/>
    </location>
</feature>
<accession>A0ABY6LA89</accession>
<evidence type="ECO:0000313" key="8">
    <source>
        <dbReference type="Proteomes" id="UP001235939"/>
    </source>
</evidence>
<dbReference type="SUPFAM" id="SSF57184">
    <property type="entry name" value="Growth factor receptor domain"/>
    <property type="match status" value="1"/>
</dbReference>
<dbReference type="Gene3D" id="2.60.120.200">
    <property type="match status" value="1"/>
</dbReference>
<dbReference type="InterPro" id="IPR001881">
    <property type="entry name" value="EGF-like_Ca-bd_dom"/>
</dbReference>
<dbReference type="PROSITE" id="PS50026">
    <property type="entry name" value="EGF_3"/>
    <property type="match status" value="6"/>
</dbReference>
<sequence>MEYVCEYRDIAVLARQGCPGYEDKPEELEDLPVDSCFSVPCQHGASCQALDLGVVCTCRPGFTERCSGLYCETEVDECSSTPCLHGGTCLDLVAGFTCNCGPGYAGLTCEYDLDECESAPCLHGATCLDREADYECICPLGFEGPRCEVETDECASSPCLNNATCRDLTADFSCQCPPGFTGKLCEQDIDDCLSEPCHNKAACRDGHNTFWYLAILRDTLLSKHIYFYPHGQNLSKLCECPAGYSGLLCEVDVDDCQPYPCLNGAVCQDQPGGFKCVCPPGFSGVLCEREIPPDFLLQFPPANRKTYGMIQDALGLEPLENISACFWMASNDTENYGTALSYATPGFDNMFTVMDYNG</sequence>
<dbReference type="InterPro" id="IPR000152">
    <property type="entry name" value="EGF-type_Asp/Asn_hydroxyl_site"/>
</dbReference>
<feature type="disulfide bond" evidence="5">
    <location>
        <begin position="278"/>
        <end position="287"/>
    </location>
</feature>
<dbReference type="SMART" id="SM00179">
    <property type="entry name" value="EGF_CA"/>
    <property type="match status" value="6"/>
</dbReference>
<feature type="domain" description="EGF-like" evidence="6">
    <location>
        <begin position="74"/>
        <end position="110"/>
    </location>
</feature>
<name>A0ABY6LA89_9ARAC</name>
<feature type="disulfide bond" evidence="5">
    <location>
        <begin position="240"/>
        <end position="249"/>
    </location>
</feature>
<dbReference type="InterPro" id="IPR000742">
    <property type="entry name" value="EGF"/>
</dbReference>
<feature type="domain" description="EGF-like" evidence="6">
    <location>
        <begin position="32"/>
        <end position="67"/>
    </location>
</feature>
<dbReference type="PROSITE" id="PS00010">
    <property type="entry name" value="ASX_HYDROXYL"/>
    <property type="match status" value="4"/>
</dbReference>
<dbReference type="PANTHER" id="PTHR24049:SF22">
    <property type="entry name" value="DROSOPHILA CRUMBS HOMOLOG"/>
    <property type="match status" value="1"/>
</dbReference>
<dbReference type="SMART" id="SM00181">
    <property type="entry name" value="EGF"/>
    <property type="match status" value="6"/>
</dbReference>
<dbReference type="Gene3D" id="2.10.25.10">
    <property type="entry name" value="Laminin"/>
    <property type="match status" value="6"/>
</dbReference>
<evidence type="ECO:0000256" key="4">
    <source>
        <dbReference type="ARBA" id="ARBA00023157"/>
    </source>
</evidence>
<gene>
    <name evidence="7" type="ORF">LAZ67_14003470</name>
</gene>
<organism evidence="7 8">
    <name type="scientific">Cordylochernes scorpioides</name>
    <dbReference type="NCBI Taxonomy" id="51811"/>
    <lineage>
        <taxon>Eukaryota</taxon>
        <taxon>Metazoa</taxon>
        <taxon>Ecdysozoa</taxon>
        <taxon>Arthropoda</taxon>
        <taxon>Chelicerata</taxon>
        <taxon>Arachnida</taxon>
        <taxon>Pseudoscorpiones</taxon>
        <taxon>Cheliferoidea</taxon>
        <taxon>Chernetidae</taxon>
        <taxon>Cordylochernes</taxon>
    </lineage>
</organism>
<protein>
    <recommendedName>
        <fullName evidence="6">EGF-like domain-containing protein</fullName>
    </recommendedName>
</protein>
<feature type="domain" description="EGF-like" evidence="6">
    <location>
        <begin position="112"/>
        <end position="148"/>
    </location>
</feature>
<dbReference type="PRINTS" id="PR00010">
    <property type="entry name" value="EGFBLOOD"/>
</dbReference>
<feature type="domain" description="EGF-like" evidence="6">
    <location>
        <begin position="252"/>
        <end position="288"/>
    </location>
</feature>
<dbReference type="EMBL" id="CP092876">
    <property type="protein sequence ID" value="UYV77162.1"/>
    <property type="molecule type" value="Genomic_DNA"/>
</dbReference>
<dbReference type="PANTHER" id="PTHR24049">
    <property type="entry name" value="CRUMBS FAMILY MEMBER"/>
    <property type="match status" value="1"/>
</dbReference>
<evidence type="ECO:0000313" key="7">
    <source>
        <dbReference type="EMBL" id="UYV77162.1"/>
    </source>
</evidence>
<evidence type="ECO:0000256" key="3">
    <source>
        <dbReference type="ARBA" id="ARBA00022737"/>
    </source>
</evidence>
<dbReference type="Pfam" id="PF00008">
    <property type="entry name" value="EGF"/>
    <property type="match status" value="5"/>
</dbReference>
<evidence type="ECO:0000259" key="6">
    <source>
        <dbReference type="PROSITE" id="PS50026"/>
    </source>
</evidence>
<feature type="disulfide bond" evidence="5">
    <location>
        <begin position="138"/>
        <end position="147"/>
    </location>
</feature>
<keyword evidence="3" id="KW-0677">Repeat</keyword>
<dbReference type="SUPFAM" id="SSF57196">
    <property type="entry name" value="EGF/Laminin"/>
    <property type="match status" value="3"/>
</dbReference>
<evidence type="ECO:0000256" key="1">
    <source>
        <dbReference type="ARBA" id="ARBA00022536"/>
    </source>
</evidence>
<proteinExistence type="predicted"/>
<feature type="disulfide bond" evidence="5">
    <location>
        <begin position="176"/>
        <end position="185"/>
    </location>
</feature>
<dbReference type="InterPro" id="IPR018097">
    <property type="entry name" value="EGF_Ca-bd_CS"/>
</dbReference>
<dbReference type="Proteomes" id="UP001235939">
    <property type="component" value="Chromosome 14"/>
</dbReference>
<evidence type="ECO:0000256" key="2">
    <source>
        <dbReference type="ARBA" id="ARBA00022729"/>
    </source>
</evidence>
<feature type="domain" description="EGF-like" evidence="6">
    <location>
        <begin position="188"/>
        <end position="250"/>
    </location>
</feature>
<keyword evidence="4 5" id="KW-1015">Disulfide bond</keyword>
<keyword evidence="1 5" id="KW-0245">EGF-like domain</keyword>
<evidence type="ECO:0000256" key="5">
    <source>
        <dbReference type="PROSITE-ProRule" id="PRU00076"/>
    </source>
</evidence>
<dbReference type="PROSITE" id="PS01187">
    <property type="entry name" value="EGF_CA"/>
    <property type="match status" value="2"/>
</dbReference>
<dbReference type="InterPro" id="IPR051022">
    <property type="entry name" value="Notch_Cell-Fate_Det"/>
</dbReference>
<dbReference type="PROSITE" id="PS01186">
    <property type="entry name" value="EGF_2"/>
    <property type="match status" value="5"/>
</dbReference>
<feature type="disulfide bond" evidence="5">
    <location>
        <begin position="100"/>
        <end position="109"/>
    </location>
</feature>
<keyword evidence="8" id="KW-1185">Reference proteome</keyword>
<keyword evidence="2" id="KW-0732">Signal</keyword>
<dbReference type="InterPro" id="IPR009030">
    <property type="entry name" value="Growth_fac_rcpt_cys_sf"/>
</dbReference>
<reference evidence="7 8" key="1">
    <citation type="submission" date="2022-01" db="EMBL/GenBank/DDBJ databases">
        <title>A chromosomal length assembly of Cordylochernes scorpioides.</title>
        <authorList>
            <person name="Zeh D."/>
            <person name="Zeh J."/>
        </authorList>
    </citation>
    <scope>NUCLEOTIDE SEQUENCE [LARGE SCALE GENOMIC DNA]</scope>
    <source>
        <strain evidence="7">IN4F17</strain>
        <tissue evidence="7">Whole Body</tissue>
    </source>
</reference>
<dbReference type="PROSITE" id="PS00022">
    <property type="entry name" value="EGF_1"/>
    <property type="match status" value="5"/>
</dbReference>
<dbReference type="CDD" id="cd00054">
    <property type="entry name" value="EGF_CA"/>
    <property type="match status" value="4"/>
</dbReference>